<dbReference type="STRING" id="29170.A0A368FUZ9"/>
<dbReference type="Pfam" id="PF04882">
    <property type="entry name" value="Peroxin-3"/>
    <property type="match status" value="1"/>
</dbReference>
<dbReference type="GO" id="GO:0007031">
    <property type="term" value="P:peroxisome organization"/>
    <property type="evidence" value="ECO:0007669"/>
    <property type="project" value="InterPro"/>
</dbReference>
<comment type="subcellular location">
    <subcellularLocation>
        <location evidence="1">Nucleus</location>
        <location evidence="1">Nucleolus</location>
    </subcellularLocation>
</comment>
<feature type="region of interest" description="Disordered" evidence="8">
    <location>
        <begin position="533"/>
        <end position="577"/>
    </location>
</feature>
<evidence type="ECO:0000313" key="11">
    <source>
        <dbReference type="Proteomes" id="UP000252519"/>
    </source>
</evidence>
<dbReference type="FunFam" id="3.40.50.1010:FF:000006">
    <property type="entry name" value="rRNA-processing protein UTP23 homolog"/>
    <property type="match status" value="1"/>
</dbReference>
<dbReference type="PANTHER" id="PTHR12416">
    <property type="entry name" value="RRNA-PROCESSING PROTEIN UTP23 HOMOLOG"/>
    <property type="match status" value="1"/>
</dbReference>
<evidence type="ECO:0000256" key="3">
    <source>
        <dbReference type="ARBA" id="ARBA00022552"/>
    </source>
</evidence>
<keyword evidence="3" id="KW-0698">rRNA processing</keyword>
<name>A0A368FUZ9_ANCCA</name>
<dbReference type="InterPro" id="IPR057776">
    <property type="entry name" value="UTP23_sensor"/>
</dbReference>
<proteinExistence type="inferred from homology"/>
<evidence type="ECO:0000256" key="7">
    <source>
        <dbReference type="ARBA" id="ARBA00071400"/>
    </source>
</evidence>
<dbReference type="GO" id="GO:0006364">
    <property type="term" value="P:rRNA processing"/>
    <property type="evidence" value="ECO:0007669"/>
    <property type="project" value="UniProtKB-KW"/>
</dbReference>
<evidence type="ECO:0000256" key="1">
    <source>
        <dbReference type="ARBA" id="ARBA00004604"/>
    </source>
</evidence>
<comment type="similarity">
    <text evidence="6">Belongs to the UTP23/FCF1 family. UTP23 subfamily.</text>
</comment>
<organism evidence="10 11">
    <name type="scientific">Ancylostoma caninum</name>
    <name type="common">Dog hookworm</name>
    <dbReference type="NCBI Taxonomy" id="29170"/>
    <lineage>
        <taxon>Eukaryota</taxon>
        <taxon>Metazoa</taxon>
        <taxon>Ecdysozoa</taxon>
        <taxon>Nematoda</taxon>
        <taxon>Chromadorea</taxon>
        <taxon>Rhabditida</taxon>
        <taxon>Rhabditina</taxon>
        <taxon>Rhabditomorpha</taxon>
        <taxon>Strongyloidea</taxon>
        <taxon>Ancylostomatidae</taxon>
        <taxon>Ancylostomatinae</taxon>
        <taxon>Ancylostoma</taxon>
    </lineage>
</organism>
<dbReference type="SUPFAM" id="SSF88723">
    <property type="entry name" value="PIN domain-like"/>
    <property type="match status" value="1"/>
</dbReference>
<keyword evidence="2" id="KW-0690">Ribosome biogenesis</keyword>
<dbReference type="AlphaFoldDB" id="A0A368FUZ9"/>
<dbReference type="InterPro" id="IPR029060">
    <property type="entry name" value="PIN-like_dom_sf"/>
</dbReference>
<feature type="domain" description="UTP23 sensor motif region" evidence="9">
    <location>
        <begin position="520"/>
        <end position="538"/>
    </location>
</feature>
<protein>
    <recommendedName>
        <fullName evidence="7">rRNA-processing protein UTP23 homolog</fullName>
    </recommendedName>
</protein>
<evidence type="ECO:0000313" key="10">
    <source>
        <dbReference type="EMBL" id="RCN34087.1"/>
    </source>
</evidence>
<feature type="compositionally biased region" description="Basic residues" evidence="8">
    <location>
        <begin position="555"/>
        <end position="566"/>
    </location>
</feature>
<gene>
    <name evidence="10" type="ORF">ANCCAN_20064</name>
</gene>
<evidence type="ECO:0000259" key="9">
    <source>
        <dbReference type="Pfam" id="PF24779"/>
    </source>
</evidence>
<evidence type="ECO:0000256" key="5">
    <source>
        <dbReference type="ARBA" id="ARBA00037300"/>
    </source>
</evidence>
<dbReference type="InterPro" id="IPR006966">
    <property type="entry name" value="Peroxin-3"/>
</dbReference>
<evidence type="ECO:0000256" key="6">
    <source>
        <dbReference type="ARBA" id="ARBA00038503"/>
    </source>
</evidence>
<comment type="function">
    <text evidence="5">Involved in rRNA-processing and ribosome biogenesis.</text>
</comment>
<keyword evidence="11" id="KW-1185">Reference proteome</keyword>
<dbReference type="Pfam" id="PF04900">
    <property type="entry name" value="Fcf1"/>
    <property type="match status" value="1"/>
</dbReference>
<keyword evidence="4" id="KW-0539">Nucleus</keyword>
<sequence>MSGVWEFIKKHKGKIIAGGVLIGGATAYALQAKQRTHIFELSDSYTQDNLKVELRRRYVFDTNQRACDKSITDLIGELKTRIQLRFDVESLITKLKESTDLPVDAKVELWDKVKALSIARIVGVAYCYSLLTVTMKAQISILAADVCAQFENPPPQLSSLKTRVVDYFELDSPSTFGTLESNDSSAVAGSRKIFVQCTQYFLTSGIAKLLQCVEDTCKDVSSTLLLTDEVTSDRMREVFEAADQIISRKESNFFSDLVAPLTESEKGSNDGVMQLLTRLVKSIESEKCRETLSSLIDFYLTAAVHATAYGTCVSKQAERITKDACADEFSKLLDCVKKQVKRIKRANRILTFFKYNYKIDPPFRVLVDGTFCNAALANKINLREQLPKYLGGDVEIVTTKCVLAELERLGSPVYGALVICRQFTVDMCPHMPHRSPIECLAHLARRAAKGNTKYIVATNDDSLSEKLRTIAGTPILYIKYNAILLDRVSEVSKTAAEQPKSEIDAVKAMKAAVFGEPEVKKKKRKIKGANPLSCKKKKVDHTADAVVRTGERTASGKRKRSKRKRTIAVETSSQIIT</sequence>
<dbReference type="EMBL" id="JOJR01000825">
    <property type="protein sequence ID" value="RCN34087.1"/>
    <property type="molecule type" value="Genomic_DNA"/>
</dbReference>
<dbReference type="GO" id="GO:0005778">
    <property type="term" value="C:peroxisomal membrane"/>
    <property type="evidence" value="ECO:0007669"/>
    <property type="project" value="InterPro"/>
</dbReference>
<accession>A0A368FUZ9</accession>
<dbReference type="Gene3D" id="3.40.50.1010">
    <property type="entry name" value="5'-nuclease"/>
    <property type="match status" value="1"/>
</dbReference>
<dbReference type="CDD" id="cd09866">
    <property type="entry name" value="PIN_Fcf1-Utp23-H"/>
    <property type="match status" value="1"/>
</dbReference>
<evidence type="ECO:0000256" key="4">
    <source>
        <dbReference type="ARBA" id="ARBA00023242"/>
    </source>
</evidence>
<dbReference type="InterPro" id="IPR006984">
    <property type="entry name" value="Fcf1/UTP23"/>
</dbReference>
<comment type="caution">
    <text evidence="10">The sequence shown here is derived from an EMBL/GenBank/DDBJ whole genome shotgun (WGS) entry which is preliminary data.</text>
</comment>
<evidence type="ECO:0000256" key="2">
    <source>
        <dbReference type="ARBA" id="ARBA00022517"/>
    </source>
</evidence>
<dbReference type="OrthoDB" id="25675at2759"/>
<dbReference type="Proteomes" id="UP000252519">
    <property type="component" value="Unassembled WGS sequence"/>
</dbReference>
<dbReference type="GO" id="GO:0032040">
    <property type="term" value="C:small-subunit processome"/>
    <property type="evidence" value="ECO:0007669"/>
    <property type="project" value="InterPro"/>
</dbReference>
<reference evidence="10 11" key="1">
    <citation type="submission" date="2014-10" db="EMBL/GenBank/DDBJ databases">
        <title>Draft genome of the hookworm Ancylostoma caninum.</title>
        <authorList>
            <person name="Mitreva M."/>
        </authorList>
    </citation>
    <scope>NUCLEOTIDE SEQUENCE [LARGE SCALE GENOMIC DNA]</scope>
    <source>
        <strain evidence="10 11">Baltimore</strain>
    </source>
</reference>
<dbReference type="Pfam" id="PF24779">
    <property type="entry name" value="UTP23_sensor"/>
    <property type="match status" value="1"/>
</dbReference>
<evidence type="ECO:0000256" key="8">
    <source>
        <dbReference type="SAM" id="MobiDB-lite"/>
    </source>
</evidence>